<reference evidence="2" key="1">
    <citation type="submission" date="2022-01" db="EMBL/GenBank/DDBJ databases">
        <authorList>
            <person name="King R."/>
        </authorList>
    </citation>
    <scope>NUCLEOTIDE SEQUENCE</scope>
</reference>
<protein>
    <submittedName>
        <fullName evidence="2">Uncharacterized protein</fullName>
    </submittedName>
</protein>
<dbReference type="AlphaFoldDB" id="A0A9N9RV64"/>
<evidence type="ECO:0000313" key="3">
    <source>
        <dbReference type="Proteomes" id="UP001153620"/>
    </source>
</evidence>
<gene>
    <name evidence="2" type="ORF">CHIRRI_LOCUS8590</name>
</gene>
<keyword evidence="1" id="KW-0732">Signal</keyword>
<accession>A0A9N9RV64</accession>
<sequence>MLKKIFQLIFAAAFVNFCAAFDFNDYYTAHDQMDFPESMTRGDAAFLPINRFNPSNRFEMSPLLLPTSMFDTDRYFRYNDLSNMDPLNVRRQSEIINVLLGLPRGLEEAG</sequence>
<feature type="signal peptide" evidence="1">
    <location>
        <begin position="1"/>
        <end position="20"/>
    </location>
</feature>
<evidence type="ECO:0000313" key="2">
    <source>
        <dbReference type="EMBL" id="CAG9805721.1"/>
    </source>
</evidence>
<organism evidence="2 3">
    <name type="scientific">Chironomus riparius</name>
    <dbReference type="NCBI Taxonomy" id="315576"/>
    <lineage>
        <taxon>Eukaryota</taxon>
        <taxon>Metazoa</taxon>
        <taxon>Ecdysozoa</taxon>
        <taxon>Arthropoda</taxon>
        <taxon>Hexapoda</taxon>
        <taxon>Insecta</taxon>
        <taxon>Pterygota</taxon>
        <taxon>Neoptera</taxon>
        <taxon>Endopterygota</taxon>
        <taxon>Diptera</taxon>
        <taxon>Nematocera</taxon>
        <taxon>Chironomoidea</taxon>
        <taxon>Chironomidae</taxon>
        <taxon>Chironominae</taxon>
        <taxon>Chironomus</taxon>
    </lineage>
</organism>
<dbReference type="Proteomes" id="UP001153620">
    <property type="component" value="Chromosome 2"/>
</dbReference>
<keyword evidence="3" id="KW-1185">Reference proteome</keyword>
<dbReference type="EMBL" id="OU895878">
    <property type="protein sequence ID" value="CAG9805721.1"/>
    <property type="molecule type" value="Genomic_DNA"/>
</dbReference>
<evidence type="ECO:0000256" key="1">
    <source>
        <dbReference type="SAM" id="SignalP"/>
    </source>
</evidence>
<reference evidence="2" key="2">
    <citation type="submission" date="2022-10" db="EMBL/GenBank/DDBJ databases">
        <authorList>
            <consortium name="ENA_rothamsted_submissions"/>
            <consortium name="culmorum"/>
            <person name="King R."/>
        </authorList>
    </citation>
    <scope>NUCLEOTIDE SEQUENCE</scope>
</reference>
<feature type="chain" id="PRO_5040511686" evidence="1">
    <location>
        <begin position="21"/>
        <end position="110"/>
    </location>
</feature>
<proteinExistence type="predicted"/>
<name>A0A9N9RV64_9DIPT</name>